<dbReference type="Proteomes" id="UP000016491">
    <property type="component" value="Unassembled WGS sequence"/>
</dbReference>
<name>A0ABC9TPG9_CLOSY</name>
<gene>
    <name evidence="1" type="ORF">CLOSYM_05033</name>
</gene>
<comment type="caution">
    <text evidence="1">The sequence shown here is derived from an EMBL/GenBank/DDBJ whole genome shotgun (WGS) entry which is preliminary data.</text>
</comment>
<evidence type="ECO:0000313" key="2">
    <source>
        <dbReference type="Proteomes" id="UP000016491"/>
    </source>
</evidence>
<accession>A0ABC9TPG9</accession>
<proteinExistence type="predicted"/>
<sequence>MNIISFLLSMEVTCARSVQVIVSVTGGELKSQGMLPWLLR</sequence>
<dbReference type="EMBL" id="AWSU01000400">
    <property type="protein sequence ID" value="ERI73309.1"/>
    <property type="molecule type" value="Genomic_DNA"/>
</dbReference>
<evidence type="ECO:0000313" key="1">
    <source>
        <dbReference type="EMBL" id="ERI73309.1"/>
    </source>
</evidence>
<protein>
    <submittedName>
        <fullName evidence="1">Uncharacterized protein</fullName>
    </submittedName>
</protein>
<organism evidence="1 2">
    <name type="scientific">[Clostridium] symbiosum ATCC 14940</name>
    <dbReference type="NCBI Taxonomy" id="411472"/>
    <lineage>
        <taxon>Bacteria</taxon>
        <taxon>Bacillati</taxon>
        <taxon>Bacillota</taxon>
        <taxon>Clostridia</taxon>
        <taxon>Lachnospirales</taxon>
        <taxon>Lachnospiraceae</taxon>
        <taxon>Otoolea</taxon>
    </lineage>
</organism>
<reference evidence="1 2" key="1">
    <citation type="submission" date="2013-07" db="EMBL/GenBank/DDBJ databases">
        <authorList>
            <person name="Weinstock G."/>
            <person name="Sodergren E."/>
            <person name="Wylie T."/>
            <person name="Fulton L."/>
            <person name="Fulton R."/>
            <person name="Fronick C."/>
            <person name="O'Laughlin M."/>
            <person name="Godfrey J."/>
            <person name="Miner T."/>
            <person name="Herter B."/>
            <person name="Appelbaum E."/>
            <person name="Cordes M."/>
            <person name="Lek S."/>
            <person name="Wollam A."/>
            <person name="Pepin K.H."/>
            <person name="Palsikar V.B."/>
            <person name="Mitreva M."/>
            <person name="Wilson R.K."/>
        </authorList>
    </citation>
    <scope>NUCLEOTIDE SEQUENCE [LARGE SCALE GENOMIC DNA]</scope>
    <source>
        <strain evidence="1 2">ATCC 14940</strain>
    </source>
</reference>
<dbReference type="AlphaFoldDB" id="A0ABC9TPG9"/>